<evidence type="ECO:0000313" key="4">
    <source>
        <dbReference type="Proteomes" id="UP000224056"/>
    </source>
</evidence>
<feature type="domain" description="Transcriptional regulator DauR-like HTH" evidence="2">
    <location>
        <begin position="203"/>
        <end position="261"/>
    </location>
</feature>
<feature type="domain" description="YheO-like" evidence="1">
    <location>
        <begin position="24"/>
        <end position="124"/>
    </location>
</feature>
<sequence>MSNDAQSARSLKAQDSAERALIIQSLAQLVEPLASLMPDCEVVVHDLSQVPTTIVAIAGGLTGRKVGNPATDVLLKQLAEGRVRTMVNYSSVLPDGRRIRCATIAVKDSQGEPVAALCINSSVEIWSGLLKICQQMLYGSIDASSESELEVDFDKDLDQNQRYGIGKKTGFETGQISRGTDSAEANSAGEVFVHNLDDLANIVLDRAVASQGVPVELMTKSHKKEVIRQAKEQGFFFLRDAAETLADRLQISRFTVYNYLKEIEETTSVKDKKKQ</sequence>
<dbReference type="EMBL" id="CP017696">
    <property type="protein sequence ID" value="ATO42054.1"/>
    <property type="molecule type" value="Genomic_DNA"/>
</dbReference>
<dbReference type="InterPro" id="IPR013559">
    <property type="entry name" value="YheO"/>
</dbReference>
<organism evidence="3 4">
    <name type="scientific">Bifidobacterium asteroides DSM 20089</name>
    <dbReference type="NCBI Taxonomy" id="1437594"/>
    <lineage>
        <taxon>Bacteria</taxon>
        <taxon>Bacillati</taxon>
        <taxon>Actinomycetota</taxon>
        <taxon>Actinomycetes</taxon>
        <taxon>Bifidobacteriales</taxon>
        <taxon>Bifidobacteriaceae</taxon>
        <taxon>Bifidobacterium</taxon>
    </lineage>
</organism>
<evidence type="ECO:0000259" key="2">
    <source>
        <dbReference type="Pfam" id="PF13309"/>
    </source>
</evidence>
<dbReference type="Pfam" id="PF08348">
    <property type="entry name" value="PAS_6"/>
    <property type="match status" value="1"/>
</dbReference>
<dbReference type="PANTHER" id="PTHR35568:SF1">
    <property type="entry name" value="TRANSCRIPTIONAL REGULATOR DAUR"/>
    <property type="match status" value="1"/>
</dbReference>
<dbReference type="InterPro" id="IPR039446">
    <property type="entry name" value="DauR-like"/>
</dbReference>
<gene>
    <name evidence="3" type="ORF">BA20089_08000</name>
</gene>
<dbReference type="Pfam" id="PF13309">
    <property type="entry name" value="HTH_22"/>
    <property type="match status" value="1"/>
</dbReference>
<proteinExistence type="predicted"/>
<evidence type="ECO:0008006" key="5">
    <source>
        <dbReference type="Google" id="ProtNLM"/>
    </source>
</evidence>
<reference evidence="3 4" key="1">
    <citation type="submission" date="2016-10" db="EMBL/GenBank/DDBJ databases">
        <title>The whole genome sequencing and assembly of B. asteroides DSM 20089 strain.</title>
        <authorList>
            <person name="Lee Y.-J."/>
            <person name="Park M.-K."/>
            <person name="Yi H."/>
            <person name="Bahn Y.-S."/>
            <person name="Kim J.F."/>
            <person name="Lee D.-W."/>
        </authorList>
    </citation>
    <scope>NUCLEOTIDE SEQUENCE [LARGE SCALE GENOMIC DNA]</scope>
    <source>
        <strain evidence="3 4">DSM 20089</strain>
    </source>
</reference>
<dbReference type="PANTHER" id="PTHR35568">
    <property type="entry name" value="TRANSCRIPTIONAL REGULATOR DAUR"/>
    <property type="match status" value="1"/>
</dbReference>
<dbReference type="AlphaFoldDB" id="A0AAD0AB78"/>
<accession>A0AAD0AB78</accession>
<dbReference type="GeneID" id="93051320"/>
<name>A0AAD0AB78_9BIFI</name>
<protein>
    <recommendedName>
        <fullName evidence="5">YheO-like protein</fullName>
    </recommendedName>
</protein>
<evidence type="ECO:0000313" key="3">
    <source>
        <dbReference type="EMBL" id="ATO42054.1"/>
    </source>
</evidence>
<dbReference type="InterPro" id="IPR039445">
    <property type="entry name" value="DauR-like_HTH"/>
</dbReference>
<dbReference type="RefSeq" id="WP_015021081.1">
    <property type="nucleotide sequence ID" value="NZ_CP017696.1"/>
</dbReference>
<evidence type="ECO:0000259" key="1">
    <source>
        <dbReference type="Pfam" id="PF08348"/>
    </source>
</evidence>
<dbReference type="Proteomes" id="UP000224056">
    <property type="component" value="Chromosome"/>
</dbReference>